<feature type="signal peptide" evidence="1">
    <location>
        <begin position="1"/>
        <end position="19"/>
    </location>
</feature>
<dbReference type="Pfam" id="PF13568">
    <property type="entry name" value="OMP_b-brl_2"/>
    <property type="match status" value="1"/>
</dbReference>
<organism evidence="3 4">
    <name type="scientific">Hufsiella ginkgonis</name>
    <dbReference type="NCBI Taxonomy" id="2695274"/>
    <lineage>
        <taxon>Bacteria</taxon>
        <taxon>Pseudomonadati</taxon>
        <taxon>Bacteroidota</taxon>
        <taxon>Sphingobacteriia</taxon>
        <taxon>Sphingobacteriales</taxon>
        <taxon>Sphingobacteriaceae</taxon>
        <taxon>Hufsiella</taxon>
    </lineage>
</organism>
<feature type="domain" description="Outer membrane protein beta-barrel" evidence="2">
    <location>
        <begin position="90"/>
        <end position="238"/>
    </location>
</feature>
<keyword evidence="4" id="KW-1185">Reference proteome</keyword>
<evidence type="ECO:0000259" key="2">
    <source>
        <dbReference type="Pfam" id="PF13568"/>
    </source>
</evidence>
<gene>
    <name evidence="3" type="ORF">GS398_17960</name>
</gene>
<evidence type="ECO:0000313" key="3">
    <source>
        <dbReference type="EMBL" id="MXV17189.1"/>
    </source>
</evidence>
<protein>
    <submittedName>
        <fullName evidence="3">Outer membrane beta-barrel protein</fullName>
    </submittedName>
</protein>
<name>A0A7K1Y2G1_9SPHI</name>
<feature type="chain" id="PRO_5029767251" evidence="1">
    <location>
        <begin position="20"/>
        <end position="272"/>
    </location>
</feature>
<comment type="caution">
    <text evidence="3">The sequence shown here is derived from an EMBL/GenBank/DDBJ whole genome shotgun (WGS) entry which is preliminary data.</text>
</comment>
<dbReference type="InterPro" id="IPR025665">
    <property type="entry name" value="Beta-barrel_OMP_2"/>
</dbReference>
<evidence type="ECO:0000313" key="4">
    <source>
        <dbReference type="Proteomes" id="UP000451233"/>
    </source>
</evidence>
<keyword evidence="1" id="KW-0732">Signal</keyword>
<sequence length="272" mass="30614">MKRLVLTIVLAATAAMGYAARHISVDSPVDTIKTKKKTVTVTVGATENGIGIESKRDSLKNRSKAPGASFALTFERFDIGFSKLVDNGSFTLSPANQFLDYKSSKTSNVGFDILQFGYRFTSYFKIYVAGGFDWTHIRLEKDITILRDQPVLNYSVDAVEYEKNRFSSTYLRIPLGFDYRSKSDRRGKRFHLVAGPEVGFLLGGKVKQVSDENGKQKFKDDYHFSEFRYGAYARVGYGGAGLFYKQYFNDMFENSPAQKGLKNMAFGVMFGF</sequence>
<proteinExistence type="predicted"/>
<dbReference type="AlphaFoldDB" id="A0A7K1Y2G1"/>
<accession>A0A7K1Y2G1</accession>
<dbReference type="EMBL" id="WVHS01000004">
    <property type="protein sequence ID" value="MXV17189.1"/>
    <property type="molecule type" value="Genomic_DNA"/>
</dbReference>
<dbReference type="RefSeq" id="WP_160908188.1">
    <property type="nucleotide sequence ID" value="NZ_WVHS01000004.1"/>
</dbReference>
<reference evidence="3 4" key="1">
    <citation type="submission" date="2019-11" db="EMBL/GenBank/DDBJ databases">
        <title>Pedobacter sp. HMF7056 Genome sequencing and assembly.</title>
        <authorList>
            <person name="Kang H."/>
            <person name="Kim H."/>
            <person name="Joh K."/>
        </authorList>
    </citation>
    <scope>NUCLEOTIDE SEQUENCE [LARGE SCALE GENOMIC DNA]</scope>
    <source>
        <strain evidence="3 4">HMF7056</strain>
    </source>
</reference>
<evidence type="ECO:0000256" key="1">
    <source>
        <dbReference type="SAM" id="SignalP"/>
    </source>
</evidence>
<dbReference type="Proteomes" id="UP000451233">
    <property type="component" value="Unassembled WGS sequence"/>
</dbReference>